<evidence type="ECO:0000256" key="2">
    <source>
        <dbReference type="SAM" id="Phobius"/>
    </source>
</evidence>
<feature type="region of interest" description="Disordered" evidence="1">
    <location>
        <begin position="36"/>
        <end position="60"/>
    </location>
</feature>
<keyword evidence="4" id="KW-1185">Reference proteome</keyword>
<proteinExistence type="predicted"/>
<sequence>MSLQMTTPLPFPRSSSQLLSRFFTVPNCSSVRSNSLPIEIETKTKPSSSSSGSPENEGISGIKVPRQRYIAASKSQLLDAITTTMFNSPDEAHQFRHLSLSLSMGDNMIHFVVGFKSYDITRIESRRQTWYDWVESGCKMMTRTSFIQKTIECLDLILHAEHKVILEEMRVEYDRFHTNDSSNNTAVSSGQERNFTPNGRGSDIVTSDVEKVENMDKYGRDMELKNLWTSGSNQFSGSPYVSFLKFVNKDSLEESRTAVSSRFQHAFLQLLSNAGFEELSARDLRLTSALNTDYLLTLPISVDWKSASQSSAILFRRGYATERQKGLLIVEKLEYLQSKFLQGVFSLIVKPLKKVSIWLTEVLERSITKDDAQIWAKKTKLWLKYFSIFQQTSSDNQHISNKPFEVDTLSENDFPLLKAAQNAVTRYEENLSAAGPRGRLLKKLLVLIGVLPSTHKQQVDEIDVTETESHLRPIFLSRISLSDIWEPASRKLCGNDFWRMLRTSISILLSKSTLQEPAYQELILLYIKGTCEGGDADMAEFPSLQLKIYERIPIPDLPVVFPHKKLSFRILDSVRLDIASVLGLLAYFINYKFENISAILLDVVAVSALVIYVSRVVLGYKQTWDRYQLLVNRTLNEKTIASGFGSVYFLLDASEQQQYKEAILAYAVLLKENIQESCARNIGARCEKFIYDLLEEKVEMPVDKAISTLVRLGIVTQDCLNGYTELQAVPCFKAHEILKQHWNSLLG</sequence>
<dbReference type="PANTHER" id="PTHR33645">
    <property type="entry name" value="AMINOPEPTIDASE (DUF3754)"/>
    <property type="match status" value="1"/>
</dbReference>
<evidence type="ECO:0000313" key="3">
    <source>
        <dbReference type="EMBL" id="KAG5615708.1"/>
    </source>
</evidence>
<dbReference type="Proteomes" id="UP000824120">
    <property type="component" value="Chromosome 3"/>
</dbReference>
<keyword evidence="2" id="KW-1133">Transmembrane helix</keyword>
<keyword evidence="2" id="KW-0812">Transmembrane</keyword>
<protein>
    <submittedName>
        <fullName evidence="3">Uncharacterized protein</fullName>
    </submittedName>
</protein>
<dbReference type="PANTHER" id="PTHR33645:SF2">
    <property type="entry name" value="FAMILY PROTEIN, PUTATIVE (DUF3754)-RELATED"/>
    <property type="match status" value="1"/>
</dbReference>
<gene>
    <name evidence="3" type="ORF">H5410_015532</name>
</gene>
<comment type="caution">
    <text evidence="3">The sequence shown here is derived from an EMBL/GenBank/DDBJ whole genome shotgun (WGS) entry which is preliminary data.</text>
</comment>
<evidence type="ECO:0000256" key="1">
    <source>
        <dbReference type="SAM" id="MobiDB-lite"/>
    </source>
</evidence>
<dbReference type="OrthoDB" id="2020015at2759"/>
<feature type="region of interest" description="Disordered" evidence="1">
    <location>
        <begin position="182"/>
        <end position="203"/>
    </location>
</feature>
<evidence type="ECO:0000313" key="4">
    <source>
        <dbReference type="Proteomes" id="UP000824120"/>
    </source>
</evidence>
<keyword evidence="2" id="KW-0472">Membrane</keyword>
<dbReference type="AlphaFoldDB" id="A0A9J5ZUP5"/>
<dbReference type="Pfam" id="PF12576">
    <property type="entry name" value="DUF3754"/>
    <property type="match status" value="1"/>
</dbReference>
<dbReference type="EMBL" id="JACXVP010000003">
    <property type="protein sequence ID" value="KAG5615708.1"/>
    <property type="molecule type" value="Genomic_DNA"/>
</dbReference>
<organism evidence="3 4">
    <name type="scientific">Solanum commersonii</name>
    <name type="common">Commerson's wild potato</name>
    <name type="synonym">Commerson's nightshade</name>
    <dbReference type="NCBI Taxonomy" id="4109"/>
    <lineage>
        <taxon>Eukaryota</taxon>
        <taxon>Viridiplantae</taxon>
        <taxon>Streptophyta</taxon>
        <taxon>Embryophyta</taxon>
        <taxon>Tracheophyta</taxon>
        <taxon>Spermatophyta</taxon>
        <taxon>Magnoliopsida</taxon>
        <taxon>eudicotyledons</taxon>
        <taxon>Gunneridae</taxon>
        <taxon>Pentapetalae</taxon>
        <taxon>asterids</taxon>
        <taxon>lamiids</taxon>
        <taxon>Solanales</taxon>
        <taxon>Solanaceae</taxon>
        <taxon>Solanoideae</taxon>
        <taxon>Solaneae</taxon>
        <taxon>Solanum</taxon>
    </lineage>
</organism>
<feature type="transmembrane region" description="Helical" evidence="2">
    <location>
        <begin position="596"/>
        <end position="618"/>
    </location>
</feature>
<dbReference type="InterPro" id="IPR022227">
    <property type="entry name" value="DUF3754"/>
</dbReference>
<reference evidence="3 4" key="1">
    <citation type="submission" date="2020-09" db="EMBL/GenBank/DDBJ databases">
        <title>De no assembly of potato wild relative species, Solanum commersonii.</title>
        <authorList>
            <person name="Cho K."/>
        </authorList>
    </citation>
    <scope>NUCLEOTIDE SEQUENCE [LARGE SCALE GENOMIC DNA]</scope>
    <source>
        <strain evidence="3">LZ3.2</strain>
        <tissue evidence="3">Leaf</tissue>
    </source>
</reference>
<name>A0A9J5ZUP5_SOLCO</name>
<accession>A0A9J5ZUP5</accession>
<feature type="compositionally biased region" description="Low complexity" evidence="1">
    <location>
        <begin position="45"/>
        <end position="60"/>
    </location>
</feature>
<feature type="compositionally biased region" description="Polar residues" evidence="1">
    <location>
        <begin position="182"/>
        <end position="199"/>
    </location>
</feature>